<feature type="signal peptide" evidence="1">
    <location>
        <begin position="1"/>
        <end position="19"/>
    </location>
</feature>
<evidence type="ECO:0000313" key="2">
    <source>
        <dbReference type="EMBL" id="KAB2657517.1"/>
    </source>
</evidence>
<dbReference type="AlphaFoldDB" id="A0A7V7VUV5"/>
<gene>
    <name evidence="2" type="ORF">F9K94_14260</name>
</gene>
<evidence type="ECO:0000313" key="3">
    <source>
        <dbReference type="Proteomes" id="UP000460650"/>
    </source>
</evidence>
<dbReference type="Proteomes" id="UP000460650">
    <property type="component" value="Unassembled WGS sequence"/>
</dbReference>
<reference evidence="2 3" key="1">
    <citation type="submission" date="2019-09" db="EMBL/GenBank/DDBJ databases">
        <title>Taxonomic organization of the family Brucellaceae based on a phylogenomic approach.</title>
        <authorList>
            <person name="Leclercq S."/>
            <person name="Cloeckaert A."/>
            <person name="Zygmunt M.S."/>
        </authorList>
    </citation>
    <scope>NUCLEOTIDE SEQUENCE [LARGE SCALE GENOMIC DNA]</scope>
    <source>
        <strain evidence="2 3">TA93</strain>
    </source>
</reference>
<evidence type="ECO:0000256" key="1">
    <source>
        <dbReference type="SAM" id="SignalP"/>
    </source>
</evidence>
<feature type="chain" id="PRO_5031328264" evidence="1">
    <location>
        <begin position="20"/>
        <end position="308"/>
    </location>
</feature>
<comment type="caution">
    <text evidence="2">The sequence shown here is derived from an EMBL/GenBank/DDBJ whole genome shotgun (WGS) entry which is preliminary data.</text>
</comment>
<proteinExistence type="predicted"/>
<accession>A0A7V7VUV5</accession>
<name>A0A7V7VUV5_9HYPH</name>
<protein>
    <submittedName>
        <fullName evidence="2">Uncharacterized protein</fullName>
    </submittedName>
</protein>
<sequence>MRFIMPSILLSFIAAPAFAETKPLLKEEAPLSRCAEFLKGMSNVEKGKGFAVRDSRDGCVLSNALFSSGDLMSWAFDRVEIEGDRLHDFMSDAPDMASSPPQWARLAIDGVRLSLKIDDKLTKFISSVQQTPSDFTASYRFDPKDGYLHIQNAEMSNVRLGKVAISGELNLPTGSSIAELTANPTATLSRLHLRLDNQGIWESLIVPSLANVIFRAWSNDDADPETAIAQYITVASAAVQAMPDGQIDAESKKALLRFIQDMPNPTGYFALDLSFETPVPIGLSDLSPEKLAPRALSDAKMSVNYKAR</sequence>
<organism evidence="2 3">
    <name type="scientific">Brucella tritici</name>
    <dbReference type="NCBI Taxonomy" id="94626"/>
    <lineage>
        <taxon>Bacteria</taxon>
        <taxon>Pseudomonadati</taxon>
        <taxon>Pseudomonadota</taxon>
        <taxon>Alphaproteobacteria</taxon>
        <taxon>Hyphomicrobiales</taxon>
        <taxon>Brucellaceae</taxon>
        <taxon>Brucella/Ochrobactrum group</taxon>
        <taxon>Brucella</taxon>
    </lineage>
</organism>
<keyword evidence="1" id="KW-0732">Signal</keyword>
<dbReference type="EMBL" id="WBVY01000003">
    <property type="protein sequence ID" value="KAB2657517.1"/>
    <property type="molecule type" value="Genomic_DNA"/>
</dbReference>
<dbReference type="RefSeq" id="WP_151646348.1">
    <property type="nucleotide sequence ID" value="NZ_WBVY01000003.1"/>
</dbReference>